<comment type="caution">
    <text evidence="2">The sequence shown here is derived from an EMBL/GenBank/DDBJ whole genome shotgun (WGS) entry which is preliminary data.</text>
</comment>
<dbReference type="InterPro" id="IPR029063">
    <property type="entry name" value="SAM-dependent_MTases_sf"/>
</dbReference>
<organism evidence="2 3">
    <name type="scientific">Polynucleobacter brandtiae</name>
    <dbReference type="NCBI Taxonomy" id="1938816"/>
    <lineage>
        <taxon>Bacteria</taxon>
        <taxon>Pseudomonadati</taxon>
        <taxon>Pseudomonadota</taxon>
        <taxon>Betaproteobacteria</taxon>
        <taxon>Burkholderiales</taxon>
        <taxon>Burkholderiaceae</taxon>
        <taxon>Polynucleobacter</taxon>
    </lineage>
</organism>
<name>A0A2M8VQI4_9BURK</name>
<dbReference type="Gene3D" id="3.40.50.150">
    <property type="entry name" value="Vaccinia Virus protein VP39"/>
    <property type="match status" value="1"/>
</dbReference>
<gene>
    <name evidence="2" type="ORF">B0G85_1503</name>
</gene>
<sequence length="288" mass="32827">MHKRLGQCSRIGAWGAEYTHAMTQSIAWLQDEIADRMLQKLDIVKLEVKDVLVLPDFLGLHAHFLSKRFPGVRFHSAPESGISGFARWKFRVRRWWNSRFRAGTFVSMSDYEKTGRIGLPDHSVDLVFSTLLIQDLPDPKYFLRECWRVLKEGGLLSFSYLGPDTGKELHVVGLAELMPTQQLASPWDMHDMGDALLGERFSDPVMDMEFLHLEYVADELLITDAIALKLVSSLGDRISRVADLPKKLTLEIVYGHAWALGKHLAKVQDHIAYIDPKQIQRKTTIDSN</sequence>
<dbReference type="CDD" id="cd02440">
    <property type="entry name" value="AdoMet_MTases"/>
    <property type="match status" value="1"/>
</dbReference>
<feature type="domain" description="Methyltransferase type 11" evidence="1">
    <location>
        <begin position="116"/>
        <end position="157"/>
    </location>
</feature>
<evidence type="ECO:0000313" key="3">
    <source>
        <dbReference type="Proteomes" id="UP000229366"/>
    </source>
</evidence>
<dbReference type="AlphaFoldDB" id="A0A2M8VQI4"/>
<evidence type="ECO:0000259" key="1">
    <source>
        <dbReference type="Pfam" id="PF08241"/>
    </source>
</evidence>
<accession>A0A2M8VQI4</accession>
<dbReference type="GO" id="GO:0008757">
    <property type="term" value="F:S-adenosylmethionine-dependent methyltransferase activity"/>
    <property type="evidence" value="ECO:0007669"/>
    <property type="project" value="InterPro"/>
</dbReference>
<dbReference type="Proteomes" id="UP000229366">
    <property type="component" value="Unassembled WGS sequence"/>
</dbReference>
<reference evidence="2 3" key="1">
    <citation type="submission" date="2017-11" db="EMBL/GenBank/DDBJ databases">
        <title>Genomic Encyclopedia of Type Strains, Phase III (KMG-III): the genomes of soil and plant-associated and newly described type strains.</title>
        <authorList>
            <person name="Whitman W."/>
        </authorList>
    </citation>
    <scope>NUCLEOTIDE SEQUENCE [LARGE SCALE GENOMIC DNA]</scope>
    <source>
        <strain evidence="2 3">UB-Domo-W1</strain>
    </source>
</reference>
<dbReference type="InterPro" id="IPR013216">
    <property type="entry name" value="Methyltransf_11"/>
</dbReference>
<dbReference type="EMBL" id="PGTX01000003">
    <property type="protein sequence ID" value="PJI79396.1"/>
    <property type="molecule type" value="Genomic_DNA"/>
</dbReference>
<evidence type="ECO:0000313" key="2">
    <source>
        <dbReference type="EMBL" id="PJI79396.1"/>
    </source>
</evidence>
<dbReference type="SUPFAM" id="SSF53335">
    <property type="entry name" value="S-adenosyl-L-methionine-dependent methyltransferases"/>
    <property type="match status" value="2"/>
</dbReference>
<dbReference type="GO" id="GO:0032259">
    <property type="term" value="P:methylation"/>
    <property type="evidence" value="ECO:0007669"/>
    <property type="project" value="UniProtKB-KW"/>
</dbReference>
<proteinExistence type="predicted"/>
<dbReference type="Pfam" id="PF08241">
    <property type="entry name" value="Methyltransf_11"/>
    <property type="match status" value="1"/>
</dbReference>
<protein>
    <submittedName>
        <fullName evidence="2">Malonyl-CoA O-methyltransferase</fullName>
    </submittedName>
</protein>
<keyword evidence="2" id="KW-0489">Methyltransferase</keyword>
<keyword evidence="3" id="KW-1185">Reference proteome</keyword>
<keyword evidence="2" id="KW-0808">Transferase</keyword>